<evidence type="ECO:0000256" key="4">
    <source>
        <dbReference type="SAM" id="MobiDB-lite"/>
    </source>
</evidence>
<evidence type="ECO:0000256" key="3">
    <source>
        <dbReference type="ARBA" id="ARBA00022833"/>
    </source>
</evidence>
<dbReference type="PANTHER" id="PTHR16295">
    <property type="entry name" value="TRAF-TYPE ZINC FINGER PROTEIN-RELATED"/>
    <property type="match status" value="1"/>
</dbReference>
<dbReference type="GO" id="GO:0005739">
    <property type="term" value="C:mitochondrion"/>
    <property type="evidence" value="ECO:0007669"/>
    <property type="project" value="TreeGrafter"/>
</dbReference>
<keyword evidence="3" id="KW-0862">Zinc</keyword>
<feature type="region of interest" description="Disordered" evidence="4">
    <location>
        <begin position="135"/>
        <end position="157"/>
    </location>
</feature>
<reference evidence="6 7" key="1">
    <citation type="submission" date="2016-11" db="EMBL/GenBank/DDBJ databases">
        <title>The macronuclear genome of Stentor coeruleus: a giant cell with tiny introns.</title>
        <authorList>
            <person name="Slabodnick M."/>
            <person name="Ruby J.G."/>
            <person name="Reiff S.B."/>
            <person name="Swart E.C."/>
            <person name="Gosai S."/>
            <person name="Prabakaran S."/>
            <person name="Witkowska E."/>
            <person name="Larue G.E."/>
            <person name="Fisher S."/>
            <person name="Freeman R.M."/>
            <person name="Gunawardena J."/>
            <person name="Chu W."/>
            <person name="Stover N.A."/>
            <person name="Gregory B.D."/>
            <person name="Nowacki M."/>
            <person name="Derisi J."/>
            <person name="Roy S.W."/>
            <person name="Marshall W.F."/>
            <person name="Sood P."/>
        </authorList>
    </citation>
    <scope>NUCLEOTIDE SEQUENCE [LARGE SCALE GENOMIC DNA]</scope>
    <source>
        <strain evidence="6">WM001</strain>
    </source>
</reference>
<keyword evidence="2" id="KW-0863">Zinc-finger</keyword>
<dbReference type="SUPFAM" id="SSF49599">
    <property type="entry name" value="TRAF domain-like"/>
    <property type="match status" value="1"/>
</dbReference>
<keyword evidence="7" id="KW-1185">Reference proteome</keyword>
<organism evidence="6 7">
    <name type="scientific">Stentor coeruleus</name>
    <dbReference type="NCBI Taxonomy" id="5963"/>
    <lineage>
        <taxon>Eukaryota</taxon>
        <taxon>Sar</taxon>
        <taxon>Alveolata</taxon>
        <taxon>Ciliophora</taxon>
        <taxon>Postciliodesmatophora</taxon>
        <taxon>Heterotrichea</taxon>
        <taxon>Heterotrichida</taxon>
        <taxon>Stentoridae</taxon>
        <taxon>Stentor</taxon>
    </lineage>
</organism>
<dbReference type="Pfam" id="PF21366">
    <property type="entry name" value="TRAFD1-XIAF1_ZnF"/>
    <property type="match status" value="1"/>
</dbReference>
<protein>
    <recommendedName>
        <fullName evidence="5">TRAFD1/XAF1 zinc finger domain-containing protein</fullName>
    </recommendedName>
</protein>
<accession>A0A1R2AZY9</accession>
<feature type="compositionally biased region" description="Basic residues" evidence="4">
    <location>
        <begin position="142"/>
        <end position="157"/>
    </location>
</feature>
<evidence type="ECO:0000256" key="2">
    <source>
        <dbReference type="ARBA" id="ARBA00022771"/>
    </source>
</evidence>
<dbReference type="OrthoDB" id="300935at2759"/>
<keyword evidence="1" id="KW-0479">Metal-binding</keyword>
<dbReference type="InterPro" id="IPR051986">
    <property type="entry name" value="Innate_Immune_Apopt_Reg"/>
</dbReference>
<gene>
    <name evidence="6" type="ORF">SteCoe_32019</name>
</gene>
<comment type="caution">
    <text evidence="6">The sequence shown here is derived from an EMBL/GenBank/DDBJ whole genome shotgun (WGS) entry which is preliminary data.</text>
</comment>
<dbReference type="AlphaFoldDB" id="A0A1R2AZY9"/>
<dbReference type="InterPro" id="IPR013083">
    <property type="entry name" value="Znf_RING/FYVE/PHD"/>
</dbReference>
<proteinExistence type="predicted"/>
<sequence>MPDCPNCKKDIPNEIFELHEAHCSRFIILCTQCKQSIPKIKKKNHDEEFHKKAKCPYCSESIDITELPLHKTICNAKPRPCLYCGAIMDLQSLLDHEEHCGNRTEACDICGKNVVIKDLPEHFQNCIEIMMEQENKEQESLKRKKNNHTTGKKRGKK</sequence>
<evidence type="ECO:0000313" key="6">
    <source>
        <dbReference type="EMBL" id="OMJ70079.1"/>
    </source>
</evidence>
<name>A0A1R2AZY9_9CILI</name>
<dbReference type="Proteomes" id="UP000187209">
    <property type="component" value="Unassembled WGS sequence"/>
</dbReference>
<dbReference type="GO" id="GO:0008270">
    <property type="term" value="F:zinc ion binding"/>
    <property type="evidence" value="ECO:0007669"/>
    <property type="project" value="UniProtKB-KW"/>
</dbReference>
<dbReference type="PANTHER" id="PTHR16295:SF10">
    <property type="entry name" value="EXPRESSED PROTEIN"/>
    <property type="match status" value="1"/>
</dbReference>
<dbReference type="EMBL" id="MPUH01001126">
    <property type="protein sequence ID" value="OMJ70079.1"/>
    <property type="molecule type" value="Genomic_DNA"/>
</dbReference>
<feature type="domain" description="TRAFD1/XAF1 zinc finger" evidence="5">
    <location>
        <begin position="93"/>
        <end position="126"/>
    </location>
</feature>
<evidence type="ECO:0000259" key="5">
    <source>
        <dbReference type="Pfam" id="PF21366"/>
    </source>
</evidence>
<dbReference type="Gene3D" id="3.30.40.10">
    <property type="entry name" value="Zinc/RING finger domain, C3HC4 (zinc finger)"/>
    <property type="match status" value="2"/>
</dbReference>
<dbReference type="InterPro" id="IPR049439">
    <property type="entry name" value="TRAFD1-XIAF1_Znf"/>
</dbReference>
<evidence type="ECO:0000313" key="7">
    <source>
        <dbReference type="Proteomes" id="UP000187209"/>
    </source>
</evidence>
<evidence type="ECO:0000256" key="1">
    <source>
        <dbReference type="ARBA" id="ARBA00022723"/>
    </source>
</evidence>